<dbReference type="EMBL" id="CH963913">
    <property type="protein sequence ID" value="EDW77373.2"/>
    <property type="molecule type" value="Genomic_DNA"/>
</dbReference>
<dbReference type="Proteomes" id="UP000007798">
    <property type="component" value="Unassembled WGS sequence"/>
</dbReference>
<dbReference type="InParanoid" id="B4MZA0"/>
<dbReference type="HOGENOM" id="CLU_485966_0_0_1"/>
<evidence type="ECO:0000313" key="3">
    <source>
        <dbReference type="EMBL" id="EDW77373.2"/>
    </source>
</evidence>
<dbReference type="eggNOG" id="ENOG502S0V8">
    <property type="taxonomic scope" value="Eukaryota"/>
</dbReference>
<feature type="compositionally biased region" description="Low complexity" evidence="1">
    <location>
        <begin position="9"/>
        <end position="29"/>
    </location>
</feature>
<reference evidence="3 4" key="1">
    <citation type="journal article" date="2007" name="Nature">
        <title>Evolution of genes and genomes on the Drosophila phylogeny.</title>
        <authorList>
            <consortium name="Drosophila 12 Genomes Consortium"/>
            <person name="Clark A.G."/>
            <person name="Eisen M.B."/>
            <person name="Smith D.R."/>
            <person name="Bergman C.M."/>
            <person name="Oliver B."/>
            <person name="Markow T.A."/>
            <person name="Kaufman T.C."/>
            <person name="Kellis M."/>
            <person name="Gelbart W."/>
            <person name="Iyer V.N."/>
            <person name="Pollard D.A."/>
            <person name="Sackton T.B."/>
            <person name="Larracuente A.M."/>
            <person name="Singh N.D."/>
            <person name="Abad J.P."/>
            <person name="Abt D.N."/>
            <person name="Adryan B."/>
            <person name="Aguade M."/>
            <person name="Akashi H."/>
            <person name="Anderson W.W."/>
            <person name="Aquadro C.F."/>
            <person name="Ardell D.H."/>
            <person name="Arguello R."/>
            <person name="Artieri C.G."/>
            <person name="Barbash D.A."/>
            <person name="Barker D."/>
            <person name="Barsanti P."/>
            <person name="Batterham P."/>
            <person name="Batzoglou S."/>
            <person name="Begun D."/>
            <person name="Bhutkar A."/>
            <person name="Blanco E."/>
            <person name="Bosak S.A."/>
            <person name="Bradley R.K."/>
            <person name="Brand A.D."/>
            <person name="Brent M.R."/>
            <person name="Brooks A.N."/>
            <person name="Brown R.H."/>
            <person name="Butlin R.K."/>
            <person name="Caggese C."/>
            <person name="Calvi B.R."/>
            <person name="Bernardo de Carvalho A."/>
            <person name="Caspi A."/>
            <person name="Castrezana S."/>
            <person name="Celniker S.E."/>
            <person name="Chang J.L."/>
            <person name="Chapple C."/>
            <person name="Chatterji S."/>
            <person name="Chinwalla A."/>
            <person name="Civetta A."/>
            <person name="Clifton S.W."/>
            <person name="Comeron J.M."/>
            <person name="Costello J.C."/>
            <person name="Coyne J.A."/>
            <person name="Daub J."/>
            <person name="David R.G."/>
            <person name="Delcher A.L."/>
            <person name="Delehaunty K."/>
            <person name="Do C.B."/>
            <person name="Ebling H."/>
            <person name="Edwards K."/>
            <person name="Eickbush T."/>
            <person name="Evans J.D."/>
            <person name="Filipski A."/>
            <person name="Findeiss S."/>
            <person name="Freyhult E."/>
            <person name="Fulton L."/>
            <person name="Fulton R."/>
            <person name="Garcia A.C."/>
            <person name="Gardiner A."/>
            <person name="Garfield D.A."/>
            <person name="Garvin B.E."/>
            <person name="Gibson G."/>
            <person name="Gilbert D."/>
            <person name="Gnerre S."/>
            <person name="Godfrey J."/>
            <person name="Good R."/>
            <person name="Gotea V."/>
            <person name="Gravely B."/>
            <person name="Greenberg A.J."/>
            <person name="Griffiths-Jones S."/>
            <person name="Gross S."/>
            <person name="Guigo R."/>
            <person name="Gustafson E.A."/>
            <person name="Haerty W."/>
            <person name="Hahn M.W."/>
            <person name="Halligan D.L."/>
            <person name="Halpern A.L."/>
            <person name="Halter G.M."/>
            <person name="Han M.V."/>
            <person name="Heger A."/>
            <person name="Hillier L."/>
            <person name="Hinrichs A.S."/>
            <person name="Holmes I."/>
            <person name="Hoskins R.A."/>
            <person name="Hubisz M.J."/>
            <person name="Hultmark D."/>
            <person name="Huntley M.A."/>
            <person name="Jaffe D.B."/>
            <person name="Jagadeeshan S."/>
            <person name="Jeck W.R."/>
            <person name="Johnson J."/>
            <person name="Jones C.D."/>
            <person name="Jordan W.C."/>
            <person name="Karpen G.H."/>
            <person name="Kataoka E."/>
            <person name="Keightley P.D."/>
            <person name="Kheradpour P."/>
            <person name="Kirkness E.F."/>
            <person name="Koerich L.B."/>
            <person name="Kristiansen K."/>
            <person name="Kudrna D."/>
            <person name="Kulathinal R.J."/>
            <person name="Kumar S."/>
            <person name="Kwok R."/>
            <person name="Lander E."/>
            <person name="Langley C.H."/>
            <person name="Lapoint R."/>
            <person name="Lazzaro B.P."/>
            <person name="Lee S.J."/>
            <person name="Levesque L."/>
            <person name="Li R."/>
            <person name="Lin C.F."/>
            <person name="Lin M.F."/>
            <person name="Lindblad-Toh K."/>
            <person name="Llopart A."/>
            <person name="Long M."/>
            <person name="Low L."/>
            <person name="Lozovsky E."/>
            <person name="Lu J."/>
            <person name="Luo M."/>
            <person name="Machado C.A."/>
            <person name="Makalowski W."/>
            <person name="Marzo M."/>
            <person name="Matsuda M."/>
            <person name="Matzkin L."/>
            <person name="McAllister B."/>
            <person name="McBride C.S."/>
            <person name="McKernan B."/>
            <person name="McKernan K."/>
            <person name="Mendez-Lago M."/>
            <person name="Minx P."/>
            <person name="Mollenhauer M.U."/>
            <person name="Montooth K."/>
            <person name="Mount S.M."/>
            <person name="Mu X."/>
            <person name="Myers E."/>
            <person name="Negre B."/>
            <person name="Newfeld S."/>
            <person name="Nielsen R."/>
            <person name="Noor M.A."/>
            <person name="O'Grady P."/>
            <person name="Pachter L."/>
            <person name="Papaceit M."/>
            <person name="Parisi M.J."/>
            <person name="Parisi M."/>
            <person name="Parts L."/>
            <person name="Pedersen J.S."/>
            <person name="Pesole G."/>
            <person name="Phillippy A.M."/>
            <person name="Ponting C.P."/>
            <person name="Pop M."/>
            <person name="Porcelli D."/>
            <person name="Powell J.R."/>
            <person name="Prohaska S."/>
            <person name="Pruitt K."/>
            <person name="Puig M."/>
            <person name="Quesneville H."/>
            <person name="Ram K.R."/>
            <person name="Rand D."/>
            <person name="Rasmussen M.D."/>
            <person name="Reed L.K."/>
            <person name="Reenan R."/>
            <person name="Reily A."/>
            <person name="Remington K.A."/>
            <person name="Rieger T.T."/>
            <person name="Ritchie M.G."/>
            <person name="Robin C."/>
            <person name="Rogers Y.H."/>
            <person name="Rohde C."/>
            <person name="Rozas J."/>
            <person name="Rubenfield M.J."/>
            <person name="Ruiz A."/>
            <person name="Russo S."/>
            <person name="Salzberg S.L."/>
            <person name="Sanchez-Gracia A."/>
            <person name="Saranga D.J."/>
            <person name="Sato H."/>
            <person name="Schaeffer S.W."/>
            <person name="Schatz M.C."/>
            <person name="Schlenke T."/>
            <person name="Schwartz R."/>
            <person name="Segarra C."/>
            <person name="Singh R.S."/>
            <person name="Sirot L."/>
            <person name="Sirota M."/>
            <person name="Sisneros N.B."/>
            <person name="Smith C.D."/>
            <person name="Smith T.F."/>
            <person name="Spieth J."/>
            <person name="Stage D.E."/>
            <person name="Stark A."/>
            <person name="Stephan W."/>
            <person name="Strausberg R.L."/>
            <person name="Strempel S."/>
            <person name="Sturgill D."/>
            <person name="Sutton G."/>
            <person name="Sutton G.G."/>
            <person name="Tao W."/>
            <person name="Teichmann S."/>
            <person name="Tobari Y.N."/>
            <person name="Tomimura Y."/>
            <person name="Tsolas J.M."/>
            <person name="Valente V.L."/>
            <person name="Venter E."/>
            <person name="Venter J.C."/>
            <person name="Vicario S."/>
            <person name="Vieira F.G."/>
            <person name="Vilella A.J."/>
            <person name="Villasante A."/>
            <person name="Walenz B."/>
            <person name="Wang J."/>
            <person name="Wasserman M."/>
            <person name="Watts T."/>
            <person name="Wilson D."/>
            <person name="Wilson R.K."/>
            <person name="Wing R.A."/>
            <person name="Wolfner M.F."/>
            <person name="Wong A."/>
            <person name="Wong G.K."/>
            <person name="Wu C.I."/>
            <person name="Wu G."/>
            <person name="Yamamoto D."/>
            <person name="Yang H.P."/>
            <person name="Yang S.P."/>
            <person name="Yorke J.A."/>
            <person name="Yoshida K."/>
            <person name="Zdobnov E."/>
            <person name="Zhang P."/>
            <person name="Zhang Y."/>
            <person name="Zimin A.V."/>
            <person name="Baldwin J."/>
            <person name="Abdouelleil A."/>
            <person name="Abdulkadir J."/>
            <person name="Abebe A."/>
            <person name="Abera B."/>
            <person name="Abreu J."/>
            <person name="Acer S.C."/>
            <person name="Aftuck L."/>
            <person name="Alexander A."/>
            <person name="An P."/>
            <person name="Anderson E."/>
            <person name="Anderson S."/>
            <person name="Arachi H."/>
            <person name="Azer M."/>
            <person name="Bachantsang P."/>
            <person name="Barry A."/>
            <person name="Bayul T."/>
            <person name="Berlin A."/>
            <person name="Bessette D."/>
            <person name="Bloom T."/>
            <person name="Blye J."/>
            <person name="Boguslavskiy L."/>
            <person name="Bonnet C."/>
            <person name="Boukhgalter B."/>
            <person name="Bourzgui I."/>
            <person name="Brown A."/>
            <person name="Cahill P."/>
            <person name="Channer S."/>
            <person name="Cheshatsang Y."/>
            <person name="Chuda L."/>
            <person name="Citroen M."/>
            <person name="Collymore A."/>
            <person name="Cooke P."/>
            <person name="Costello M."/>
            <person name="D'Aco K."/>
            <person name="Daza R."/>
            <person name="De Haan G."/>
            <person name="DeGray S."/>
            <person name="DeMaso C."/>
            <person name="Dhargay N."/>
            <person name="Dooley K."/>
            <person name="Dooley E."/>
            <person name="Doricent M."/>
            <person name="Dorje P."/>
            <person name="Dorjee K."/>
            <person name="Dupes A."/>
            <person name="Elong R."/>
            <person name="Falk J."/>
            <person name="Farina A."/>
            <person name="Faro S."/>
            <person name="Ferguson D."/>
            <person name="Fisher S."/>
            <person name="Foley C.D."/>
            <person name="Franke A."/>
            <person name="Friedrich D."/>
            <person name="Gadbois L."/>
            <person name="Gearin G."/>
            <person name="Gearin C.R."/>
            <person name="Giannoukos G."/>
            <person name="Goode T."/>
            <person name="Graham J."/>
            <person name="Grandbois E."/>
            <person name="Grewal S."/>
            <person name="Gyaltsen K."/>
            <person name="Hafez N."/>
            <person name="Hagos B."/>
            <person name="Hall J."/>
            <person name="Henson C."/>
            <person name="Hollinger A."/>
            <person name="Honan T."/>
            <person name="Huard M.D."/>
            <person name="Hughes L."/>
            <person name="Hurhula B."/>
            <person name="Husby M.E."/>
            <person name="Kamat A."/>
            <person name="Kanga B."/>
            <person name="Kashin S."/>
            <person name="Khazanovich D."/>
            <person name="Kisner P."/>
            <person name="Lance K."/>
            <person name="Lara M."/>
            <person name="Lee W."/>
            <person name="Lennon N."/>
            <person name="Letendre F."/>
            <person name="LeVine R."/>
            <person name="Lipovsky A."/>
            <person name="Liu X."/>
            <person name="Liu J."/>
            <person name="Liu S."/>
            <person name="Lokyitsang T."/>
            <person name="Lokyitsang Y."/>
            <person name="Lubonja R."/>
            <person name="Lui A."/>
            <person name="MacDonald P."/>
            <person name="Magnisalis V."/>
            <person name="Maru K."/>
            <person name="Matthews C."/>
            <person name="McCusker W."/>
            <person name="McDonough S."/>
            <person name="Mehta T."/>
            <person name="Meldrim J."/>
            <person name="Meneus L."/>
            <person name="Mihai O."/>
            <person name="Mihalev A."/>
            <person name="Mihova T."/>
            <person name="Mittelman R."/>
            <person name="Mlenga V."/>
            <person name="Montmayeur A."/>
            <person name="Mulrain L."/>
            <person name="Navidi A."/>
            <person name="Naylor J."/>
            <person name="Negash T."/>
            <person name="Nguyen T."/>
            <person name="Nguyen N."/>
            <person name="Nicol R."/>
            <person name="Norbu C."/>
            <person name="Norbu N."/>
            <person name="Novod N."/>
            <person name="O'Neill B."/>
            <person name="Osman S."/>
            <person name="Markiewicz E."/>
            <person name="Oyono O.L."/>
            <person name="Patti C."/>
            <person name="Phunkhang P."/>
            <person name="Pierre F."/>
            <person name="Priest M."/>
            <person name="Raghuraman S."/>
            <person name="Rege F."/>
            <person name="Reyes R."/>
            <person name="Rise C."/>
            <person name="Rogov P."/>
            <person name="Ross K."/>
            <person name="Ryan E."/>
            <person name="Settipalli S."/>
            <person name="Shea T."/>
            <person name="Sherpa N."/>
            <person name="Shi L."/>
            <person name="Shih D."/>
            <person name="Sparrow T."/>
            <person name="Spaulding J."/>
            <person name="Stalker J."/>
            <person name="Stange-Thomann N."/>
            <person name="Stavropoulos S."/>
            <person name="Stone C."/>
            <person name="Strader C."/>
            <person name="Tesfaye S."/>
            <person name="Thomson T."/>
            <person name="Thoulutsang Y."/>
            <person name="Thoulutsang D."/>
            <person name="Topham K."/>
            <person name="Topping I."/>
            <person name="Tsamla T."/>
            <person name="Vassiliev H."/>
            <person name="Vo A."/>
            <person name="Wangchuk T."/>
            <person name="Wangdi T."/>
            <person name="Weiand M."/>
            <person name="Wilkinson J."/>
            <person name="Wilson A."/>
            <person name="Yadav S."/>
            <person name="Young G."/>
            <person name="Yu Q."/>
            <person name="Zembek L."/>
            <person name="Zhong D."/>
            <person name="Zimmer A."/>
            <person name="Zwirko Z."/>
            <person name="Jaffe D.B."/>
            <person name="Alvarez P."/>
            <person name="Brockman W."/>
            <person name="Butler J."/>
            <person name="Chin C."/>
            <person name="Gnerre S."/>
            <person name="Grabherr M."/>
            <person name="Kleber M."/>
            <person name="Mauceli E."/>
            <person name="MacCallum I."/>
        </authorList>
    </citation>
    <scope>NUCLEOTIDE SEQUENCE [LARGE SCALE GENOMIC DNA]</scope>
    <source>
        <strain evidence="4">Tucson 14030-0811.24</strain>
    </source>
</reference>
<evidence type="ECO:0000256" key="2">
    <source>
        <dbReference type="SAM" id="Phobius"/>
    </source>
</evidence>
<feature type="region of interest" description="Disordered" evidence="1">
    <location>
        <begin position="393"/>
        <end position="412"/>
    </location>
</feature>
<gene>
    <name evidence="3" type="primary">Dwil\GK18124</name>
    <name evidence="3" type="ORF">Dwil_GK18124</name>
</gene>
<dbReference type="OrthoDB" id="6368363at2759"/>
<proteinExistence type="predicted"/>
<name>B4MZA0_DROWI</name>
<keyword evidence="2" id="KW-0812">Transmembrane</keyword>
<keyword evidence="2" id="KW-1133">Transmembrane helix</keyword>
<dbReference type="AlphaFoldDB" id="B4MZA0"/>
<sequence length="559" mass="61789">MRGLRQRPKTNNETSGGSSSNNNSMKNNNAKVGSKYEIRGVAGEPNYKSVNLTWEVEFVPLAEAGTWAGTETETAAHHDTLRQDAVDDDDVTNMSIDTKSNINSLTNLLPPKPKAFQIYYCEIQNYGPQRCRVKLVNASAAEIKEEDQDLLINEESNHIQHFSTAVDNLRMATKYSFHIRPAMSSKRLQTPRSQNGRSEFNEENEIESLNSKHLPGQSIIIPTKGFSAHATQCLPHASEIEVETGPYFAGRIVVDGGNCGVKGDANDPADKYTMRIDHKKCGSMVKPETNTVETFITVQENLGIFTHSTRRFVVVCSYQSGMQTVRASFMVPGKNGVAAAYEPNDPFQPDGEDERFGREMRHMRYVNKSELVLKEPEESVEQAALVVEELAPSLSSTTTTTTNELPRGQQQGRALTLTSLNELNNLAETEMETERGLQVGTKYAKLVVDQSEPGLGLSYNTWTNPSDHDEDTFAATLRYISSNLGSVLVTVSISVIIISICLILLQRRQHRLSSKLSGNRIYCSSANSPCPSASGTGASHLPHKTLPRALQHQQYQCTL</sequence>
<feature type="region of interest" description="Disordered" evidence="1">
    <location>
        <begin position="1"/>
        <end position="29"/>
    </location>
</feature>
<organism evidence="3 4">
    <name type="scientific">Drosophila willistoni</name>
    <name type="common">Fruit fly</name>
    <dbReference type="NCBI Taxonomy" id="7260"/>
    <lineage>
        <taxon>Eukaryota</taxon>
        <taxon>Metazoa</taxon>
        <taxon>Ecdysozoa</taxon>
        <taxon>Arthropoda</taxon>
        <taxon>Hexapoda</taxon>
        <taxon>Insecta</taxon>
        <taxon>Pterygota</taxon>
        <taxon>Neoptera</taxon>
        <taxon>Endopterygota</taxon>
        <taxon>Diptera</taxon>
        <taxon>Brachycera</taxon>
        <taxon>Muscomorpha</taxon>
        <taxon>Ephydroidea</taxon>
        <taxon>Drosophilidae</taxon>
        <taxon>Drosophila</taxon>
        <taxon>Sophophora</taxon>
    </lineage>
</organism>
<accession>B4MZA0</accession>
<protein>
    <recommendedName>
        <fullName evidence="5">ZP domain-containing protein</fullName>
    </recommendedName>
</protein>
<keyword evidence="2" id="KW-0472">Membrane</keyword>
<feature type="compositionally biased region" description="Polar residues" evidence="1">
    <location>
        <begin position="186"/>
        <end position="198"/>
    </location>
</feature>
<evidence type="ECO:0008006" key="5">
    <source>
        <dbReference type="Google" id="ProtNLM"/>
    </source>
</evidence>
<feature type="transmembrane region" description="Helical" evidence="2">
    <location>
        <begin position="484"/>
        <end position="505"/>
    </location>
</feature>
<feature type="region of interest" description="Disordered" evidence="1">
    <location>
        <begin position="182"/>
        <end position="208"/>
    </location>
</feature>
<keyword evidence="4" id="KW-1185">Reference proteome</keyword>
<evidence type="ECO:0000313" key="4">
    <source>
        <dbReference type="Proteomes" id="UP000007798"/>
    </source>
</evidence>
<evidence type="ECO:0000256" key="1">
    <source>
        <dbReference type="SAM" id="MobiDB-lite"/>
    </source>
</evidence>